<dbReference type="GO" id="GO:0008047">
    <property type="term" value="F:enzyme activator activity"/>
    <property type="evidence" value="ECO:0007669"/>
    <property type="project" value="TreeGrafter"/>
</dbReference>
<keyword evidence="3" id="KW-0235">DNA replication</keyword>
<dbReference type="InterPro" id="IPR051314">
    <property type="entry name" value="AAA_ATPase_RarA/MGS1/WRNIP1"/>
</dbReference>
<evidence type="ECO:0000313" key="8">
    <source>
        <dbReference type="Proteomes" id="UP000030364"/>
    </source>
</evidence>
<dbReference type="GO" id="GO:0005524">
    <property type="term" value="F:ATP binding"/>
    <property type="evidence" value="ECO:0007669"/>
    <property type="project" value="UniProtKB-KW"/>
</dbReference>
<dbReference type="Gene3D" id="1.20.272.10">
    <property type="match status" value="1"/>
</dbReference>
<comment type="caution">
    <text evidence="7">The sequence shown here is derived from an EMBL/GenBank/DDBJ whole genome shotgun (WGS) entry which is preliminary data.</text>
</comment>
<dbReference type="SMART" id="SM00382">
    <property type="entry name" value="AAA"/>
    <property type="match status" value="1"/>
</dbReference>
<name>A0A0A2WQI4_THEFI</name>
<evidence type="ECO:0000256" key="2">
    <source>
        <dbReference type="ARBA" id="ARBA00008959"/>
    </source>
</evidence>
<evidence type="ECO:0000259" key="6">
    <source>
        <dbReference type="SMART" id="SM00382"/>
    </source>
</evidence>
<dbReference type="EMBL" id="JPSL02000039">
    <property type="protein sequence ID" value="KGQ22063.2"/>
    <property type="molecule type" value="Genomic_DNA"/>
</dbReference>
<dbReference type="OrthoDB" id="9778364at2"/>
<dbReference type="GO" id="GO:0017116">
    <property type="term" value="F:single-stranded DNA helicase activity"/>
    <property type="evidence" value="ECO:0007669"/>
    <property type="project" value="TreeGrafter"/>
</dbReference>
<gene>
    <name evidence="7" type="ORF">THFILI_06650</name>
</gene>
<dbReference type="GO" id="GO:0000731">
    <property type="term" value="P:DNA synthesis involved in DNA repair"/>
    <property type="evidence" value="ECO:0007669"/>
    <property type="project" value="TreeGrafter"/>
</dbReference>
<dbReference type="PANTHER" id="PTHR13779:SF7">
    <property type="entry name" value="ATPASE WRNIP1"/>
    <property type="match status" value="1"/>
</dbReference>
<dbReference type="InterPro" id="IPR027417">
    <property type="entry name" value="P-loop_NTPase"/>
</dbReference>
<dbReference type="InterPro" id="IPR003593">
    <property type="entry name" value="AAA+_ATPase"/>
</dbReference>
<dbReference type="PANTHER" id="PTHR13779">
    <property type="entry name" value="WERNER HELICASE-INTERACTING PROTEIN 1 FAMILY MEMBER"/>
    <property type="match status" value="1"/>
</dbReference>
<evidence type="ECO:0000256" key="1">
    <source>
        <dbReference type="ARBA" id="ARBA00002393"/>
    </source>
</evidence>
<sequence length="425" mass="46148">MEAAAPLAERLRPRSLEEFVGQAHLVGEGRPLRRMLEERVLSSMVLFGPPGTGKTTLAHLLAQGAGLPLFRLSAVEAGVAEVRKAVEMARKAGRAVLLLDEIHRFNKAQQDALLPHLESGLLVLVGATTENPSFALVPALRSRLRFFPLYPLSEEEVLTLLRRGLGLLGLEGWDEEALRLLAQAAQGDARRALNALELAARLSPRLSLETVRLALGSTPTGMDRLGDAFYDLVSALHKSIRGSHVDAALYYLARLLEGGADPLYVARRLIRIALEDVGLADPLALRLAVAAREAYEALGSPEGELALVEAAVYLALAPKSNSLYTAWQRAQEAARAHPEAPVPLNLRNAPTPLMKALGHGEGYAYYHQDKEGSFAQRYLPEGLEGLTLFEATGEGWEERVQERLKALRARFARTSPKGRASPGKG</sequence>
<proteinExistence type="inferred from homology"/>
<dbReference type="Pfam" id="PF16193">
    <property type="entry name" value="AAA_assoc_2"/>
    <property type="match status" value="1"/>
</dbReference>
<reference evidence="7 8" key="1">
    <citation type="journal article" date="2015" name="Genome Announc.">
        <title>Draft Genome Sequence of the Thermophile Thermus filiformis ATCC 43280, Producer of Carotenoid-(Di)glucoside-Branched Fatty Acid (Di)esters and Source of Hyperthermostable Enzymes of Biotechnological Interest.</title>
        <authorList>
            <person name="Mandelli F."/>
            <person name="Oliveira Ramires B."/>
            <person name="Couger M.B."/>
            <person name="Paixao D.A."/>
            <person name="Camilo C.M."/>
            <person name="Polikarpov I."/>
            <person name="Prade R."/>
            <person name="Riano-Pachon D.M."/>
            <person name="Squina F.M."/>
        </authorList>
    </citation>
    <scope>NUCLEOTIDE SEQUENCE [LARGE SCALE GENOMIC DNA]</scope>
    <source>
        <strain evidence="7 8">ATCC 43280</strain>
    </source>
</reference>
<dbReference type="FunFam" id="1.20.272.10:FF:000001">
    <property type="entry name" value="Putative AAA family ATPase"/>
    <property type="match status" value="1"/>
</dbReference>
<accession>A0A0A2WQI4</accession>
<evidence type="ECO:0000313" key="7">
    <source>
        <dbReference type="EMBL" id="KGQ22063.2"/>
    </source>
</evidence>
<dbReference type="Pfam" id="PF12002">
    <property type="entry name" value="MgsA_C"/>
    <property type="match status" value="1"/>
</dbReference>
<evidence type="ECO:0000256" key="3">
    <source>
        <dbReference type="ARBA" id="ARBA00022705"/>
    </source>
</evidence>
<feature type="domain" description="AAA+ ATPase" evidence="6">
    <location>
        <begin position="40"/>
        <end position="152"/>
    </location>
</feature>
<keyword evidence="8" id="KW-1185">Reference proteome</keyword>
<dbReference type="AlphaFoldDB" id="A0A0A2WQI4"/>
<dbReference type="Gene3D" id="3.40.50.300">
    <property type="entry name" value="P-loop containing nucleotide triphosphate hydrolases"/>
    <property type="match status" value="1"/>
</dbReference>
<dbReference type="SUPFAM" id="SSF48019">
    <property type="entry name" value="post-AAA+ oligomerization domain-like"/>
    <property type="match status" value="1"/>
</dbReference>
<dbReference type="Proteomes" id="UP000030364">
    <property type="component" value="Unassembled WGS sequence"/>
</dbReference>
<dbReference type="Gene3D" id="1.10.3710.10">
    <property type="entry name" value="DNA polymerase III clamp loader subunits, C-terminal domain"/>
    <property type="match status" value="1"/>
</dbReference>
<dbReference type="InterPro" id="IPR008921">
    <property type="entry name" value="DNA_pol3_clamp-load_cplx_C"/>
</dbReference>
<comment type="function">
    <text evidence="1">DNA-dependent ATPase that plays important roles in cellular responses to stalled DNA replication processes.</text>
</comment>
<dbReference type="GO" id="GO:0006261">
    <property type="term" value="P:DNA-templated DNA replication"/>
    <property type="evidence" value="ECO:0007669"/>
    <property type="project" value="TreeGrafter"/>
</dbReference>
<comment type="similarity">
    <text evidence="2">Belongs to the AAA ATPase family. RarA/MGS1/WRNIP1 subfamily.</text>
</comment>
<dbReference type="CDD" id="cd18139">
    <property type="entry name" value="HLD_clamp_RarA"/>
    <property type="match status" value="1"/>
</dbReference>
<dbReference type="InterPro" id="IPR003959">
    <property type="entry name" value="ATPase_AAA_core"/>
</dbReference>
<keyword evidence="4" id="KW-0547">Nucleotide-binding</keyword>
<evidence type="ECO:0000256" key="5">
    <source>
        <dbReference type="ARBA" id="ARBA00022840"/>
    </source>
</evidence>
<dbReference type="CDD" id="cd00009">
    <property type="entry name" value="AAA"/>
    <property type="match status" value="1"/>
</dbReference>
<dbReference type="FunFam" id="3.40.50.300:FF:000137">
    <property type="entry name" value="Replication-associated recombination protein A"/>
    <property type="match status" value="1"/>
</dbReference>
<dbReference type="Gene3D" id="1.10.8.60">
    <property type="match status" value="1"/>
</dbReference>
<dbReference type="SUPFAM" id="SSF52540">
    <property type="entry name" value="P-loop containing nucleoside triphosphate hydrolases"/>
    <property type="match status" value="1"/>
</dbReference>
<keyword evidence="5" id="KW-0067">ATP-binding</keyword>
<dbReference type="STRING" id="276.THFILI_06650"/>
<evidence type="ECO:0000256" key="4">
    <source>
        <dbReference type="ARBA" id="ARBA00022741"/>
    </source>
</evidence>
<dbReference type="RefSeq" id="WP_038063870.1">
    <property type="nucleotide sequence ID" value="NZ_JPSL02000039.1"/>
</dbReference>
<dbReference type="GO" id="GO:0016887">
    <property type="term" value="F:ATP hydrolysis activity"/>
    <property type="evidence" value="ECO:0007669"/>
    <property type="project" value="InterPro"/>
</dbReference>
<dbReference type="InterPro" id="IPR032423">
    <property type="entry name" value="AAA_assoc_2"/>
</dbReference>
<organism evidence="7 8">
    <name type="scientific">Thermus filiformis</name>
    <dbReference type="NCBI Taxonomy" id="276"/>
    <lineage>
        <taxon>Bacteria</taxon>
        <taxon>Thermotogati</taxon>
        <taxon>Deinococcota</taxon>
        <taxon>Deinococci</taxon>
        <taxon>Thermales</taxon>
        <taxon>Thermaceae</taxon>
        <taxon>Thermus</taxon>
    </lineage>
</organism>
<dbReference type="GO" id="GO:0003677">
    <property type="term" value="F:DNA binding"/>
    <property type="evidence" value="ECO:0007669"/>
    <property type="project" value="InterPro"/>
</dbReference>
<dbReference type="Pfam" id="PF00004">
    <property type="entry name" value="AAA"/>
    <property type="match status" value="1"/>
</dbReference>
<dbReference type="InterPro" id="IPR021886">
    <property type="entry name" value="MgsA_C"/>
</dbReference>
<protein>
    <submittedName>
        <fullName evidence="7">ATPase AAA</fullName>
    </submittedName>
</protein>